<dbReference type="GO" id="GO:0016788">
    <property type="term" value="F:hydrolase activity, acting on ester bonds"/>
    <property type="evidence" value="ECO:0007669"/>
    <property type="project" value="UniProtKB-ARBA"/>
</dbReference>
<name>A0A1M6HLR1_9FLAO</name>
<dbReference type="Proteomes" id="UP000184432">
    <property type="component" value="Unassembled WGS sequence"/>
</dbReference>
<dbReference type="EMBL" id="FQYP01000006">
    <property type="protein sequence ID" value="SHJ23090.1"/>
    <property type="molecule type" value="Genomic_DNA"/>
</dbReference>
<dbReference type="AlphaFoldDB" id="A0A1M6HLR1"/>
<keyword evidence="3" id="KW-1185">Reference proteome</keyword>
<evidence type="ECO:0000256" key="1">
    <source>
        <dbReference type="SAM" id="Phobius"/>
    </source>
</evidence>
<dbReference type="InterPro" id="IPR036514">
    <property type="entry name" value="SGNH_hydro_sf"/>
</dbReference>
<dbReference type="STRING" id="570521.SAMN04488508_106348"/>
<keyword evidence="1" id="KW-1133">Transmembrane helix</keyword>
<dbReference type="Gene3D" id="2.60.120.1360">
    <property type="match status" value="1"/>
</dbReference>
<dbReference type="Gene3D" id="3.40.50.1110">
    <property type="entry name" value="SGNH hydrolase"/>
    <property type="match status" value="1"/>
</dbReference>
<keyword evidence="1" id="KW-0812">Transmembrane</keyword>
<evidence type="ECO:0000313" key="2">
    <source>
        <dbReference type="EMBL" id="SHJ23090.1"/>
    </source>
</evidence>
<reference evidence="3" key="1">
    <citation type="submission" date="2016-11" db="EMBL/GenBank/DDBJ databases">
        <authorList>
            <person name="Varghese N."/>
            <person name="Submissions S."/>
        </authorList>
    </citation>
    <scope>NUCLEOTIDE SEQUENCE [LARGE SCALE GENOMIC DNA]</scope>
    <source>
        <strain evidence="3">DSM 22623</strain>
    </source>
</reference>
<dbReference type="OrthoDB" id="9810515at2"/>
<feature type="transmembrane region" description="Helical" evidence="1">
    <location>
        <begin position="28"/>
        <end position="50"/>
    </location>
</feature>
<dbReference type="SUPFAM" id="SSF52266">
    <property type="entry name" value="SGNH hydrolase"/>
    <property type="match status" value="1"/>
</dbReference>
<accession>A0A1M6HLR1</accession>
<gene>
    <name evidence="2" type="ORF">SAMN04488508_106348</name>
</gene>
<protein>
    <submittedName>
        <fullName evidence="2">Lysophospholipase L1</fullName>
    </submittedName>
</protein>
<keyword evidence="1" id="KW-0472">Membrane</keyword>
<organism evidence="2 3">
    <name type="scientific">Aquimarina spongiae</name>
    <dbReference type="NCBI Taxonomy" id="570521"/>
    <lineage>
        <taxon>Bacteria</taxon>
        <taxon>Pseudomonadati</taxon>
        <taxon>Bacteroidota</taxon>
        <taxon>Flavobacteriia</taxon>
        <taxon>Flavobacteriales</taxon>
        <taxon>Flavobacteriaceae</taxon>
        <taxon>Aquimarina</taxon>
    </lineage>
</organism>
<proteinExistence type="predicted"/>
<evidence type="ECO:0000313" key="3">
    <source>
        <dbReference type="Proteomes" id="UP000184432"/>
    </source>
</evidence>
<sequence length="525" mass="60275">MSSKNFEVCKIFLFLLNKRKIPRETLKIRPIQISLFIFLVLGALFGLMFLSQKGGVQKEQTQDDGFSYEGVSLKYPTYTTFLGLEKDSSLTRQDILEVTEIVTPLEIETPEDNQIAEVQQIKQLPDFSKIDTTRLVRIRYPDSNPDFANQLRRKLSSKSCRILHYGDSQIEGDRITAYLRNRLQHMYGGSGPGFIPLLPVYRQISAIVEPSENWERYAFFDPTKKKFSHRKYGAYLSVSRFTEYQKKLPDSAVLDSLPIIKASVTIGKSKKTYAKFRRFTDIGLHYGNCNVPIKISVYNEGELIQQDSLIPDGRYHQYKIRTLTTPTNLKIELEGKVSADFYGLTLDGGSRVQIDNIAMRGASGTIFARANATTYSRMVRQLKPKIVIMQYGGNTMPYLKDSTDVDKYANRIKTQVNWIRRRAKNANFIFIGPTDMCLPVNGKMETYPLLPYLNTKLMETCLSNDVAYWSMYDAMGGKGSMELWVEEKLTAKDYMHFTWKGTKIISELFFTALYLDLKEPEKNEV</sequence>